<feature type="chain" id="PRO_5014382749" description="C2H2-type domain-containing protein" evidence="3">
    <location>
        <begin position="24"/>
        <end position="790"/>
    </location>
</feature>
<dbReference type="GO" id="GO:0008270">
    <property type="term" value="F:zinc ion binding"/>
    <property type="evidence" value="ECO:0007669"/>
    <property type="project" value="UniProtKB-KW"/>
</dbReference>
<dbReference type="EMBL" id="KZ613817">
    <property type="protein sequence ID" value="PMD58776.1"/>
    <property type="molecule type" value="Genomic_DNA"/>
</dbReference>
<reference evidence="5 6" key="1">
    <citation type="submission" date="2016-04" db="EMBL/GenBank/DDBJ databases">
        <title>A degradative enzymes factory behind the ericoid mycorrhizal symbiosis.</title>
        <authorList>
            <consortium name="DOE Joint Genome Institute"/>
            <person name="Martino E."/>
            <person name="Morin E."/>
            <person name="Grelet G."/>
            <person name="Kuo A."/>
            <person name="Kohler A."/>
            <person name="Daghino S."/>
            <person name="Barry K."/>
            <person name="Choi C."/>
            <person name="Cichocki N."/>
            <person name="Clum A."/>
            <person name="Copeland A."/>
            <person name="Hainaut M."/>
            <person name="Haridas S."/>
            <person name="Labutti K."/>
            <person name="Lindquist E."/>
            <person name="Lipzen A."/>
            <person name="Khouja H.-R."/>
            <person name="Murat C."/>
            <person name="Ohm R."/>
            <person name="Olson A."/>
            <person name="Spatafora J."/>
            <person name="Veneault-Fourrey C."/>
            <person name="Henrissat B."/>
            <person name="Grigoriev I."/>
            <person name="Martin F."/>
            <person name="Perotto S."/>
        </authorList>
    </citation>
    <scope>NUCLEOTIDE SEQUENCE [LARGE SCALE GENOMIC DNA]</scope>
    <source>
        <strain evidence="5 6">E</strain>
    </source>
</reference>
<feature type="region of interest" description="Disordered" evidence="2">
    <location>
        <begin position="611"/>
        <end position="649"/>
    </location>
</feature>
<evidence type="ECO:0000313" key="6">
    <source>
        <dbReference type="Proteomes" id="UP000235371"/>
    </source>
</evidence>
<keyword evidence="1" id="KW-0863">Zinc-finger</keyword>
<dbReference type="PROSITE" id="PS50157">
    <property type="entry name" value="ZINC_FINGER_C2H2_2"/>
    <property type="match status" value="1"/>
</dbReference>
<gene>
    <name evidence="5" type="ORF">K444DRAFT_415969</name>
</gene>
<evidence type="ECO:0000256" key="3">
    <source>
        <dbReference type="SAM" id="SignalP"/>
    </source>
</evidence>
<feature type="signal peptide" evidence="3">
    <location>
        <begin position="1"/>
        <end position="23"/>
    </location>
</feature>
<keyword evidence="1" id="KW-0479">Metal-binding</keyword>
<evidence type="ECO:0000256" key="2">
    <source>
        <dbReference type="SAM" id="MobiDB-lite"/>
    </source>
</evidence>
<feature type="domain" description="C2H2-type" evidence="4">
    <location>
        <begin position="749"/>
        <end position="776"/>
    </location>
</feature>
<sequence>MAANIWITSDLVLLIAWLEFCRQNGIDFETTIIKLLRESRKRQTGRGYPFTWKQVKDKLIDLARKDKDPKRSVKDYARLDEILLKGSACFPHLARELQPQIDVAVERFHESHAHSEPQKTSRTNQEPSERNEREALETPKLFPNLISSNRGLNSTNGRSLRLHTVVSNGPLCSEASINMNATTPSKSQPRIDIRRRCSPRGGGWQRSQSIDIHHDAVRRVERLWEEDTVSLHGQIAILEKEKRKLLAMLQNSDNARQHRESFGQDPKESQFRLYHHTIWELQQLNMDLESAANFFDLDASESRSLQVEVIDESMDQIQSELESILGNCDTTNLQLSTAIDHGSDLEALLLSCLNLPNTPEHLELRLKECISHFEAPILMRALVLAALNDWVFNTPFPPFMEEGGASLFLRSIEEIALEHRDWAWLRNLQTAAYSRFLASSEFKEGLLPIRSRLLADRLSNAAAFLIIPVSSESGHAGGPKVVDPILETLHSRFNSLFFAGLRFKATTAATDNRYEFALEPLGTMTLEMTQGPAPMRTFTTHDRGLRGDTSRSWFHASLRVYDAGPANWLNPRSNAIIQTDNFVPGLSKTNCNCIYKKDITVKISDIRHGGSEMQNIGASRNLKRSRRESLESPSTLRPDTAGLGPSSCGRTDYAQDQRVCKSAGYIFSRSIDDRLEQNTTDFLSAKRISVSEYRRDEDNDSGSVSDLTSIGDPYEPNPDMTRAEVEAMRSERTVPAQRAPGTRTAGDGYVCPACGTSLSNLDSLRRHQRNDTCARTAMRSSTRFQIFKDI</sequence>
<name>A0A2J6T6Y4_9HELO</name>
<evidence type="ECO:0000256" key="1">
    <source>
        <dbReference type="PROSITE-ProRule" id="PRU00042"/>
    </source>
</evidence>
<dbReference type="InterPro" id="IPR013087">
    <property type="entry name" value="Znf_C2H2_type"/>
</dbReference>
<dbReference type="AlphaFoldDB" id="A0A2J6T6Y4"/>
<dbReference type="GeneID" id="36580743"/>
<evidence type="ECO:0000259" key="4">
    <source>
        <dbReference type="PROSITE" id="PS50157"/>
    </source>
</evidence>
<evidence type="ECO:0000313" key="5">
    <source>
        <dbReference type="EMBL" id="PMD58776.1"/>
    </source>
</evidence>
<feature type="compositionally biased region" description="Basic and acidic residues" evidence="2">
    <location>
        <begin position="127"/>
        <end position="137"/>
    </location>
</feature>
<protein>
    <recommendedName>
        <fullName evidence="4">C2H2-type domain-containing protein</fullName>
    </recommendedName>
</protein>
<organism evidence="5 6">
    <name type="scientific">Hyaloscypha bicolor E</name>
    <dbReference type="NCBI Taxonomy" id="1095630"/>
    <lineage>
        <taxon>Eukaryota</taxon>
        <taxon>Fungi</taxon>
        <taxon>Dikarya</taxon>
        <taxon>Ascomycota</taxon>
        <taxon>Pezizomycotina</taxon>
        <taxon>Leotiomycetes</taxon>
        <taxon>Helotiales</taxon>
        <taxon>Hyaloscyphaceae</taxon>
        <taxon>Hyaloscypha</taxon>
        <taxon>Hyaloscypha bicolor</taxon>
    </lineage>
</organism>
<feature type="region of interest" description="Disordered" evidence="2">
    <location>
        <begin position="110"/>
        <end position="139"/>
    </location>
</feature>
<dbReference type="OrthoDB" id="303107at2759"/>
<dbReference type="Proteomes" id="UP000235371">
    <property type="component" value="Unassembled WGS sequence"/>
</dbReference>
<keyword evidence="6" id="KW-1185">Reference proteome</keyword>
<feature type="compositionally biased region" description="Basic and acidic residues" evidence="2">
    <location>
        <begin position="110"/>
        <end position="119"/>
    </location>
</feature>
<keyword evidence="1" id="KW-0862">Zinc</keyword>
<dbReference type="RefSeq" id="XP_024735680.1">
    <property type="nucleotide sequence ID" value="XM_024872663.1"/>
</dbReference>
<proteinExistence type="predicted"/>
<accession>A0A2J6T6Y4</accession>
<dbReference type="InParanoid" id="A0A2J6T6Y4"/>
<feature type="region of interest" description="Disordered" evidence="2">
    <location>
        <begin position="693"/>
        <end position="718"/>
    </location>
</feature>
<keyword evidence="3" id="KW-0732">Signal</keyword>